<evidence type="ECO:0000313" key="1">
    <source>
        <dbReference type="EMBL" id="WXB17679.1"/>
    </source>
</evidence>
<dbReference type="PANTHER" id="PTHR35566:SF1">
    <property type="entry name" value="TYPE VI SECRETION SYSTEM BASEPLATE COMPONENT TSSK1"/>
    <property type="match status" value="1"/>
</dbReference>
<organism evidence="1 2">
    <name type="scientific">Pendulispora albinea</name>
    <dbReference type="NCBI Taxonomy" id="2741071"/>
    <lineage>
        <taxon>Bacteria</taxon>
        <taxon>Pseudomonadati</taxon>
        <taxon>Myxococcota</taxon>
        <taxon>Myxococcia</taxon>
        <taxon>Myxococcales</taxon>
        <taxon>Sorangiineae</taxon>
        <taxon>Pendulisporaceae</taxon>
        <taxon>Pendulispora</taxon>
    </lineage>
</organism>
<dbReference type="InterPro" id="IPR010263">
    <property type="entry name" value="T6SS_TssK"/>
</dbReference>
<keyword evidence="2" id="KW-1185">Reference proteome</keyword>
<proteinExistence type="predicted"/>
<name>A0ABZ2M3A2_9BACT</name>
<dbReference type="NCBIfam" id="TIGR03353">
    <property type="entry name" value="VI_chp_4"/>
    <property type="match status" value="1"/>
</dbReference>
<sequence>MLRKPAWPYKLRLAPHHFQWADEYHEQGAARALSYVADDAWGINEIEWDPVAEESGRLEIRRLHATMPDGTEVTVGPDDRPLRLPMPDLGSRESVRLYIGVPAVQNSRANVNAPGDPHPDRRYVTETHTVADVANGTRPIEATWLRPNAWLLSEISRLNGFDVVPCGRLVRDEDGKLVLDRHYVPPVWRIRASTYITEQLEQLLELLRARKAWADHWQALDALKDTRRQLRGLLGTYVQKVLDLLDRPLTPPHKAYLDLVEILHTLAPFTPAGDAPLPSGSERDDDPVHLPRFHHQELGRTFSALFDALTKTLAAIGAKEHLEIRLEGVRDYPWARQADLRSPPGVLEKEFFLAVTGQDLDRLRTELPRLAKIAPLRDLLELKYANVAGVPVQWRPRPDKLPEVHGTLYFQLDKRSEIWTAICRAGRLGLQCSIPGITSIALYALDPGER</sequence>
<gene>
    <name evidence="1" type="primary">tssK</name>
    <name evidence="1" type="ORF">LZC94_10500</name>
</gene>
<dbReference type="Proteomes" id="UP001370348">
    <property type="component" value="Chromosome"/>
</dbReference>
<dbReference type="PANTHER" id="PTHR35566">
    <property type="entry name" value="BLR3599 PROTEIN"/>
    <property type="match status" value="1"/>
</dbReference>
<protein>
    <submittedName>
        <fullName evidence="1">Type VI secretion system baseplate subunit TssK</fullName>
    </submittedName>
</protein>
<dbReference type="Pfam" id="PF05936">
    <property type="entry name" value="T6SS_VasE"/>
    <property type="match status" value="1"/>
</dbReference>
<dbReference type="EMBL" id="CP089984">
    <property type="protein sequence ID" value="WXB17679.1"/>
    <property type="molecule type" value="Genomic_DNA"/>
</dbReference>
<accession>A0ABZ2M3A2</accession>
<dbReference type="RefSeq" id="WP_394827319.1">
    <property type="nucleotide sequence ID" value="NZ_CP089984.1"/>
</dbReference>
<reference evidence="1 2" key="1">
    <citation type="submission" date="2021-12" db="EMBL/GenBank/DDBJ databases">
        <title>Discovery of the Pendulisporaceae a myxobacterial family with distinct sporulation behavior and unique specialized metabolism.</title>
        <authorList>
            <person name="Garcia R."/>
            <person name="Popoff A."/>
            <person name="Bader C.D."/>
            <person name="Loehr J."/>
            <person name="Walesch S."/>
            <person name="Walt C."/>
            <person name="Boldt J."/>
            <person name="Bunk B."/>
            <person name="Haeckl F.J.F.P.J."/>
            <person name="Gunesch A.P."/>
            <person name="Birkelbach J."/>
            <person name="Nuebel U."/>
            <person name="Pietschmann T."/>
            <person name="Bach T."/>
            <person name="Mueller R."/>
        </authorList>
    </citation>
    <scope>NUCLEOTIDE SEQUENCE [LARGE SCALE GENOMIC DNA]</scope>
    <source>
        <strain evidence="1 2">MSr11954</strain>
    </source>
</reference>
<evidence type="ECO:0000313" key="2">
    <source>
        <dbReference type="Proteomes" id="UP001370348"/>
    </source>
</evidence>